<evidence type="ECO:0000256" key="3">
    <source>
        <dbReference type="ARBA" id="ARBA00022723"/>
    </source>
</evidence>
<keyword evidence="5 8" id="KW-0862">Zinc</keyword>
<evidence type="ECO:0000256" key="1">
    <source>
        <dbReference type="ARBA" id="ARBA00004123"/>
    </source>
</evidence>
<feature type="binding site" evidence="8">
    <location>
        <position position="47"/>
    </location>
    <ligand>
        <name>Zn(2+)</name>
        <dbReference type="ChEBI" id="CHEBI:29105"/>
    </ligand>
</feature>
<dbReference type="HAMAP" id="MF_03226">
    <property type="entry name" value="YJU2"/>
    <property type="match status" value="1"/>
</dbReference>
<dbReference type="EMBL" id="KB822725">
    <property type="protein sequence ID" value="ETN36551.1"/>
    <property type="molecule type" value="Genomic_DNA"/>
</dbReference>
<dbReference type="OrthoDB" id="674963at2759"/>
<keyword evidence="7 8" id="KW-0539">Nucleus</keyword>
<comment type="similarity">
    <text evidence="8">Belongs to the CWC16 family. YJU2 subfamily.</text>
</comment>
<comment type="subcellular location">
    <subcellularLocation>
        <location evidence="1 8">Nucleus</location>
    </subcellularLocation>
</comment>
<keyword evidence="9" id="KW-0175">Coiled coil</keyword>
<evidence type="ECO:0000256" key="10">
    <source>
        <dbReference type="SAM" id="MobiDB-lite"/>
    </source>
</evidence>
<feature type="binding site" evidence="8">
    <location>
        <position position="86"/>
    </location>
    <ligand>
        <name>Zn(2+)</name>
        <dbReference type="ChEBI" id="CHEBI:29105"/>
    </ligand>
</feature>
<dbReference type="InterPro" id="IPR007590">
    <property type="entry name" value="Saf4/Yju2"/>
</dbReference>
<dbReference type="PANTHER" id="PTHR12111">
    <property type="entry name" value="SPLICING FACTOR YJU2"/>
    <property type="match status" value="1"/>
</dbReference>
<dbReference type="eggNOG" id="KOG2989">
    <property type="taxonomic scope" value="Eukaryota"/>
</dbReference>
<evidence type="ECO:0000313" key="11">
    <source>
        <dbReference type="EMBL" id="ETN36551.1"/>
    </source>
</evidence>
<protein>
    <recommendedName>
        <fullName evidence="8">Splicing factor YJU2</fullName>
    </recommendedName>
</protein>
<accession>W2RJA1</accession>
<name>W2RJA1_CYPE1</name>
<gene>
    <name evidence="11" type="ORF">HMPREF1541_08829</name>
</gene>
<dbReference type="STRING" id="1220924.W2RJA1"/>
<comment type="subunit">
    <text evidence="8">Component of the spliceosome. Present in the activated B complex, the catalytically activated B* complex which catalyzes the branching, the catalytic step 1 C complex catalyzing the exon ligation, and the postcatalytic P complex containing the ligated exons (mRNA) and the excised lariat intron.</text>
</comment>
<dbReference type="InterPro" id="IPR043701">
    <property type="entry name" value="Yju2"/>
</dbReference>
<keyword evidence="12" id="KW-1185">Reference proteome</keyword>
<dbReference type="Proteomes" id="UP000030752">
    <property type="component" value="Unassembled WGS sequence"/>
</dbReference>
<evidence type="ECO:0000256" key="8">
    <source>
        <dbReference type="HAMAP-Rule" id="MF_03226"/>
    </source>
</evidence>
<dbReference type="FunCoup" id="W2RJA1">
    <property type="interactions" value="698"/>
</dbReference>
<dbReference type="GO" id="GO:0071006">
    <property type="term" value="C:U2-type catalytic step 1 spliceosome"/>
    <property type="evidence" value="ECO:0007669"/>
    <property type="project" value="UniProtKB-UniRule"/>
</dbReference>
<evidence type="ECO:0000313" key="12">
    <source>
        <dbReference type="Proteomes" id="UP000030752"/>
    </source>
</evidence>
<keyword evidence="6" id="KW-0508">mRNA splicing</keyword>
<evidence type="ECO:0000256" key="6">
    <source>
        <dbReference type="ARBA" id="ARBA00023187"/>
    </source>
</evidence>
<dbReference type="GO" id="GO:0000349">
    <property type="term" value="P:generation of catalytic spliceosome for first transesterification step"/>
    <property type="evidence" value="ECO:0007669"/>
    <property type="project" value="UniProtKB-UniRule"/>
</dbReference>
<feature type="compositionally biased region" description="Basic and acidic residues" evidence="10">
    <location>
        <begin position="16"/>
        <end position="30"/>
    </location>
</feature>
<feature type="coiled-coil region" evidence="9">
    <location>
        <begin position="123"/>
        <end position="169"/>
    </location>
</feature>
<feature type="region of interest" description="Disordered" evidence="10">
    <location>
        <begin position="1"/>
        <end position="32"/>
    </location>
</feature>
<dbReference type="PANTHER" id="PTHR12111:SF1">
    <property type="entry name" value="SPLICING FACTOR YJU2"/>
    <property type="match status" value="1"/>
</dbReference>
<feature type="region of interest" description="Disordered" evidence="10">
    <location>
        <begin position="275"/>
        <end position="295"/>
    </location>
</feature>
<evidence type="ECO:0000256" key="4">
    <source>
        <dbReference type="ARBA" id="ARBA00022728"/>
    </source>
</evidence>
<feature type="compositionally biased region" description="Basic and acidic residues" evidence="10">
    <location>
        <begin position="179"/>
        <end position="190"/>
    </location>
</feature>
<evidence type="ECO:0000256" key="5">
    <source>
        <dbReference type="ARBA" id="ARBA00022833"/>
    </source>
</evidence>
<dbReference type="HOGENOM" id="CLU_053603_1_0_1"/>
<dbReference type="RefSeq" id="XP_008721369.1">
    <property type="nucleotide sequence ID" value="XM_008723147.1"/>
</dbReference>
<dbReference type="InParanoid" id="W2RJA1"/>
<evidence type="ECO:0000256" key="7">
    <source>
        <dbReference type="ARBA" id="ARBA00023242"/>
    </source>
</evidence>
<dbReference type="Pfam" id="PF04502">
    <property type="entry name" value="Saf4_Yju2"/>
    <property type="match status" value="1"/>
</dbReference>
<dbReference type="GeneID" id="19976168"/>
<feature type="binding site" evidence="8">
    <location>
        <position position="83"/>
    </location>
    <ligand>
        <name>Zn(2+)</name>
        <dbReference type="ChEBI" id="CHEBI:29105"/>
    </ligand>
</feature>
<feature type="region of interest" description="Disordered" evidence="10">
    <location>
        <begin position="179"/>
        <end position="212"/>
    </location>
</feature>
<evidence type="ECO:0000256" key="9">
    <source>
        <dbReference type="SAM" id="Coils"/>
    </source>
</evidence>
<comment type="function">
    <text evidence="8">Part of the spliceosome which catalyzes two sequential transesterification reactions, first the excision of the non-coding intron from pre-mRNA and then the ligation of the coding exons to form the mature mRNA. Plays a role in stabilizing the structure of the spliceosome catalytic core and docking of the branch helix into the active site, producing 5'-exon and lariat intron-3'-intermediates.</text>
</comment>
<sequence length="295" mass="33915">MSERKVLSKYYPPEFDPSKIKRTPKSERPTGPKLMPVRLMAPFSMKCTSCGEYIYKGRKFNARKETTDEKYLTIPIYRFYIRCTRCSSEITFKTDPKNMDYACERGAKRNFESWRDPESTELKETDEERLDRLEREEAEEAENAERNAMEELEQKMEDSKREMQIADALDEIRTRNARIERGERGNKEEEALALSRQQADEQKAAQELADEEAARKAFQQANVDKARLDEAIELQGDVDAVEAKPTRPPVPTFERVKKPKKPLVPVLAKKTADVVPPLPTAPKTLGLGLGDYDSD</sequence>
<reference evidence="11 12" key="1">
    <citation type="submission" date="2013-03" db="EMBL/GenBank/DDBJ databases">
        <title>The Genome Sequence of Phialophora europaea CBS 101466.</title>
        <authorList>
            <consortium name="The Broad Institute Genomics Platform"/>
            <person name="Cuomo C."/>
            <person name="de Hoog S."/>
            <person name="Gorbushina A."/>
            <person name="Walker B."/>
            <person name="Young S.K."/>
            <person name="Zeng Q."/>
            <person name="Gargeya S."/>
            <person name="Fitzgerald M."/>
            <person name="Haas B."/>
            <person name="Abouelleil A."/>
            <person name="Allen A.W."/>
            <person name="Alvarado L."/>
            <person name="Arachchi H.M."/>
            <person name="Berlin A.M."/>
            <person name="Chapman S.B."/>
            <person name="Gainer-Dewar J."/>
            <person name="Goldberg J."/>
            <person name="Griggs A."/>
            <person name="Gujja S."/>
            <person name="Hansen M."/>
            <person name="Howarth C."/>
            <person name="Imamovic A."/>
            <person name="Ireland A."/>
            <person name="Larimer J."/>
            <person name="McCowan C."/>
            <person name="Murphy C."/>
            <person name="Pearson M."/>
            <person name="Poon T.W."/>
            <person name="Priest M."/>
            <person name="Roberts A."/>
            <person name="Saif S."/>
            <person name="Shea T."/>
            <person name="Sisk P."/>
            <person name="Sykes S."/>
            <person name="Wortman J."/>
            <person name="Nusbaum C."/>
            <person name="Birren B."/>
        </authorList>
    </citation>
    <scope>NUCLEOTIDE SEQUENCE [LARGE SCALE GENOMIC DNA]</scope>
    <source>
        <strain evidence="11 12">CBS 101466</strain>
    </source>
</reference>
<dbReference type="VEuPathDB" id="FungiDB:HMPREF1541_08829"/>
<dbReference type="GO" id="GO:0046872">
    <property type="term" value="F:metal ion binding"/>
    <property type="evidence" value="ECO:0007669"/>
    <property type="project" value="UniProtKB-KW"/>
</dbReference>
<keyword evidence="3 8" id="KW-0479">Metal-binding</keyword>
<proteinExistence type="inferred from homology"/>
<evidence type="ECO:0000256" key="2">
    <source>
        <dbReference type="ARBA" id="ARBA00022664"/>
    </source>
</evidence>
<keyword evidence="2" id="KW-0507">mRNA processing</keyword>
<feature type="binding site" evidence="8">
    <location>
        <position position="50"/>
    </location>
    <ligand>
        <name>Zn(2+)</name>
        <dbReference type="ChEBI" id="CHEBI:29105"/>
    </ligand>
</feature>
<organism evidence="11 12">
    <name type="scientific">Cyphellophora europaea (strain CBS 101466)</name>
    <name type="common">Phialophora europaea</name>
    <dbReference type="NCBI Taxonomy" id="1220924"/>
    <lineage>
        <taxon>Eukaryota</taxon>
        <taxon>Fungi</taxon>
        <taxon>Dikarya</taxon>
        <taxon>Ascomycota</taxon>
        <taxon>Pezizomycotina</taxon>
        <taxon>Eurotiomycetes</taxon>
        <taxon>Chaetothyriomycetidae</taxon>
        <taxon>Chaetothyriales</taxon>
        <taxon>Cyphellophoraceae</taxon>
        <taxon>Cyphellophora</taxon>
    </lineage>
</organism>
<keyword evidence="4 8" id="KW-0747">Spliceosome</keyword>
<feature type="region of interest" description="Disordered" evidence="10">
    <location>
        <begin position="239"/>
        <end position="262"/>
    </location>
</feature>
<dbReference type="AlphaFoldDB" id="W2RJA1"/>